<name>A0A433QZY7_9FUNG</name>
<proteinExistence type="predicted"/>
<gene>
    <name evidence="2" type="ORF">BC938DRAFT_471632</name>
</gene>
<feature type="region of interest" description="Disordered" evidence="1">
    <location>
        <begin position="250"/>
        <end position="270"/>
    </location>
</feature>
<keyword evidence="3" id="KW-1185">Reference proteome</keyword>
<dbReference type="AlphaFoldDB" id="A0A433QZY7"/>
<organism evidence="2 3">
    <name type="scientific">Jimgerdemannia flammicorona</name>
    <dbReference type="NCBI Taxonomy" id="994334"/>
    <lineage>
        <taxon>Eukaryota</taxon>
        <taxon>Fungi</taxon>
        <taxon>Fungi incertae sedis</taxon>
        <taxon>Mucoromycota</taxon>
        <taxon>Mucoromycotina</taxon>
        <taxon>Endogonomycetes</taxon>
        <taxon>Endogonales</taxon>
        <taxon>Endogonaceae</taxon>
        <taxon>Jimgerdemannia</taxon>
    </lineage>
</organism>
<dbReference type="EMBL" id="RBNJ01000120">
    <property type="protein sequence ID" value="RUS35350.1"/>
    <property type="molecule type" value="Genomic_DNA"/>
</dbReference>
<dbReference type="Proteomes" id="UP000274822">
    <property type="component" value="Unassembled WGS sequence"/>
</dbReference>
<sequence length="270" mass="30852">FVLPVSNQTRNAKYAVLSLTTLSDVDSPGPGFEYFLSTPCENWNLPEYFEAWTANYGLDKANLVRRFNTQLKMIREHGTDEEKRNAMRLALQFKTDSKKLGCIDRFWFEKMTENHIGVLEAEQKLAVKQEFTQQIKMYAKSATRSTMQILDQNSRPSTPLQTTNTSHEAHTSPGSMDSLSILSTSTRSKRKMANLPKYDQNIKIRLLECQSSESDYEENDYLADSSDDEENCVAQDADCFLDPFADNNEEGGWMLDDGSSSKKKRFVRSQ</sequence>
<evidence type="ECO:0000313" key="2">
    <source>
        <dbReference type="EMBL" id="RUS35350.1"/>
    </source>
</evidence>
<protein>
    <submittedName>
        <fullName evidence="2">Uncharacterized protein</fullName>
    </submittedName>
</protein>
<evidence type="ECO:0000256" key="1">
    <source>
        <dbReference type="SAM" id="MobiDB-lite"/>
    </source>
</evidence>
<feature type="compositionally biased region" description="Basic residues" evidence="1">
    <location>
        <begin position="261"/>
        <end position="270"/>
    </location>
</feature>
<feature type="non-terminal residue" evidence="2">
    <location>
        <position position="1"/>
    </location>
</feature>
<comment type="caution">
    <text evidence="2">The sequence shown here is derived from an EMBL/GenBank/DDBJ whole genome shotgun (WGS) entry which is preliminary data.</text>
</comment>
<reference evidence="2 3" key="1">
    <citation type="journal article" date="2018" name="New Phytol.">
        <title>Phylogenomics of Endogonaceae and evolution of mycorrhizas within Mucoromycota.</title>
        <authorList>
            <person name="Chang Y."/>
            <person name="Desiro A."/>
            <person name="Na H."/>
            <person name="Sandor L."/>
            <person name="Lipzen A."/>
            <person name="Clum A."/>
            <person name="Barry K."/>
            <person name="Grigoriev I.V."/>
            <person name="Martin F.M."/>
            <person name="Stajich J.E."/>
            <person name="Smith M.E."/>
            <person name="Bonito G."/>
            <person name="Spatafora J.W."/>
        </authorList>
    </citation>
    <scope>NUCLEOTIDE SEQUENCE [LARGE SCALE GENOMIC DNA]</scope>
    <source>
        <strain evidence="2 3">AD002</strain>
    </source>
</reference>
<accession>A0A433QZY7</accession>
<feature type="region of interest" description="Disordered" evidence="1">
    <location>
        <begin position="146"/>
        <end position="180"/>
    </location>
</feature>
<evidence type="ECO:0000313" key="3">
    <source>
        <dbReference type="Proteomes" id="UP000274822"/>
    </source>
</evidence>